<dbReference type="RefSeq" id="WP_148910350.1">
    <property type="nucleotide sequence ID" value="NZ_VNHX01000036.1"/>
</dbReference>
<name>A0A5S5CYG0_9SPHI</name>
<comment type="caution">
    <text evidence="2">The sequence shown here is derived from an EMBL/GenBank/DDBJ whole genome shotgun (WGS) entry which is preliminary data.</text>
</comment>
<keyword evidence="3" id="KW-1185">Reference proteome</keyword>
<accession>A0A5S5CYG0</accession>
<feature type="signal peptide" evidence="1">
    <location>
        <begin position="1"/>
        <end position="19"/>
    </location>
</feature>
<dbReference type="OrthoDB" id="713534at2"/>
<gene>
    <name evidence="2" type="ORF">BC792_1366</name>
</gene>
<feature type="chain" id="PRO_5024276828" evidence="1">
    <location>
        <begin position="20"/>
        <end position="156"/>
    </location>
</feature>
<evidence type="ECO:0000256" key="1">
    <source>
        <dbReference type="SAM" id="SignalP"/>
    </source>
</evidence>
<reference evidence="2 3" key="1">
    <citation type="submission" date="2019-07" db="EMBL/GenBank/DDBJ databases">
        <title>Genomic Encyclopedia of Archaeal and Bacterial Type Strains, Phase II (KMG-II): from individual species to whole genera.</title>
        <authorList>
            <person name="Goeker M."/>
        </authorList>
    </citation>
    <scope>NUCLEOTIDE SEQUENCE [LARGE SCALE GENOMIC DNA]</scope>
    <source>
        <strain evidence="2 3">DSM 18850</strain>
    </source>
</reference>
<dbReference type="Proteomes" id="UP000325105">
    <property type="component" value="Unassembled WGS sequence"/>
</dbReference>
<evidence type="ECO:0000313" key="2">
    <source>
        <dbReference type="EMBL" id="TYP87399.1"/>
    </source>
</evidence>
<keyword evidence="1" id="KW-0732">Signal</keyword>
<dbReference type="AlphaFoldDB" id="A0A5S5CYG0"/>
<sequence length="156" mass="17612">MRVFLFLLLSGLFFCDAAAQEAPVGNIVDDIQVDVKSVSMSGSGDTLKVELFLISYQRGTREFKLNTFATQLVDTAAQKHLYSAITMGRVHIRLEERRNYLHYLLEEDVPVPLHIAVGDWQGRVPKSILLVFEDSKEEGKFTTQEVDLQASFSQSE</sequence>
<protein>
    <submittedName>
        <fullName evidence="2">Uncharacterized protein</fullName>
    </submittedName>
</protein>
<evidence type="ECO:0000313" key="3">
    <source>
        <dbReference type="Proteomes" id="UP000325105"/>
    </source>
</evidence>
<dbReference type="EMBL" id="VNHX01000036">
    <property type="protein sequence ID" value="TYP87399.1"/>
    <property type="molecule type" value="Genomic_DNA"/>
</dbReference>
<organism evidence="2 3">
    <name type="scientific">Sphingobacterium allocomposti</name>
    <dbReference type="NCBI Taxonomy" id="415956"/>
    <lineage>
        <taxon>Bacteria</taxon>
        <taxon>Pseudomonadati</taxon>
        <taxon>Bacteroidota</taxon>
        <taxon>Sphingobacteriia</taxon>
        <taxon>Sphingobacteriales</taxon>
        <taxon>Sphingobacteriaceae</taxon>
        <taxon>Sphingobacterium</taxon>
    </lineage>
</organism>
<proteinExistence type="predicted"/>